<dbReference type="Proteomes" id="UP000320421">
    <property type="component" value="Chromosome"/>
</dbReference>
<dbReference type="InterPro" id="IPR013105">
    <property type="entry name" value="TPR_2"/>
</dbReference>
<dbReference type="InterPro" id="IPR019734">
    <property type="entry name" value="TPR_rpt"/>
</dbReference>
<feature type="repeat" description="TPR" evidence="3">
    <location>
        <begin position="414"/>
        <end position="447"/>
    </location>
</feature>
<keyword evidence="2 3" id="KW-0802">TPR repeat</keyword>
<dbReference type="RefSeq" id="WP_145191699.1">
    <property type="nucleotide sequence ID" value="NZ_CP036266.1"/>
</dbReference>
<protein>
    <submittedName>
        <fullName evidence="4">Tetratricopeptide repeat protein</fullName>
    </submittedName>
</protein>
<dbReference type="SUPFAM" id="SSF48452">
    <property type="entry name" value="TPR-like"/>
    <property type="match status" value="2"/>
</dbReference>
<dbReference type="Gene3D" id="1.25.40.10">
    <property type="entry name" value="Tetratricopeptide repeat domain"/>
    <property type="match status" value="3"/>
</dbReference>
<evidence type="ECO:0000313" key="4">
    <source>
        <dbReference type="EMBL" id="QDT23786.1"/>
    </source>
</evidence>
<dbReference type="PANTHER" id="PTHR12558">
    <property type="entry name" value="CELL DIVISION CYCLE 16,23,27"/>
    <property type="match status" value="1"/>
</dbReference>
<dbReference type="OrthoDB" id="9778733at2"/>
<dbReference type="Pfam" id="PF13181">
    <property type="entry name" value="TPR_8"/>
    <property type="match status" value="1"/>
</dbReference>
<keyword evidence="1" id="KW-0677">Repeat</keyword>
<evidence type="ECO:0000313" key="5">
    <source>
        <dbReference type="Proteomes" id="UP000320421"/>
    </source>
</evidence>
<proteinExistence type="predicted"/>
<feature type="repeat" description="TPR" evidence="3">
    <location>
        <begin position="60"/>
        <end position="93"/>
    </location>
</feature>
<evidence type="ECO:0000256" key="1">
    <source>
        <dbReference type="ARBA" id="ARBA00022737"/>
    </source>
</evidence>
<gene>
    <name evidence="4" type="ORF">HG66A1_56100</name>
</gene>
<dbReference type="Pfam" id="PF13432">
    <property type="entry name" value="TPR_16"/>
    <property type="match status" value="2"/>
</dbReference>
<dbReference type="InterPro" id="IPR011990">
    <property type="entry name" value="TPR-like_helical_dom_sf"/>
</dbReference>
<reference evidence="4 5" key="1">
    <citation type="submission" date="2019-02" db="EMBL/GenBank/DDBJ databases">
        <title>Deep-cultivation of Planctomycetes and their phenomic and genomic characterization uncovers novel biology.</title>
        <authorList>
            <person name="Wiegand S."/>
            <person name="Jogler M."/>
            <person name="Boedeker C."/>
            <person name="Pinto D."/>
            <person name="Vollmers J."/>
            <person name="Rivas-Marin E."/>
            <person name="Kohn T."/>
            <person name="Peeters S.H."/>
            <person name="Heuer A."/>
            <person name="Rast P."/>
            <person name="Oberbeckmann S."/>
            <person name="Bunk B."/>
            <person name="Jeske O."/>
            <person name="Meyerdierks A."/>
            <person name="Storesund J.E."/>
            <person name="Kallscheuer N."/>
            <person name="Luecker S."/>
            <person name="Lage O.M."/>
            <person name="Pohl T."/>
            <person name="Merkel B.J."/>
            <person name="Hornburger P."/>
            <person name="Mueller R.-W."/>
            <person name="Bruemmer F."/>
            <person name="Labrenz M."/>
            <person name="Spormann A.M."/>
            <person name="Op den Camp H."/>
            <person name="Overmann J."/>
            <person name="Amann R."/>
            <person name="Jetten M.S.M."/>
            <person name="Mascher T."/>
            <person name="Medema M.H."/>
            <person name="Devos D.P."/>
            <person name="Kaster A.-K."/>
            <person name="Ovreas L."/>
            <person name="Rohde M."/>
            <person name="Galperin M.Y."/>
            <person name="Jogler C."/>
        </authorList>
    </citation>
    <scope>NUCLEOTIDE SEQUENCE [LARGE SCALE GENOMIC DNA]</scope>
    <source>
        <strain evidence="4 5">HG66A1</strain>
    </source>
</reference>
<dbReference type="SMART" id="SM00028">
    <property type="entry name" value="TPR"/>
    <property type="match status" value="4"/>
</dbReference>
<dbReference type="PANTHER" id="PTHR12558:SF13">
    <property type="entry name" value="CELL DIVISION CYCLE PROTEIN 27 HOMOLOG"/>
    <property type="match status" value="1"/>
</dbReference>
<accession>A0A517PWM5</accession>
<organism evidence="4 5">
    <name type="scientific">Gimesia chilikensis</name>
    <dbReference type="NCBI Taxonomy" id="2605989"/>
    <lineage>
        <taxon>Bacteria</taxon>
        <taxon>Pseudomonadati</taxon>
        <taxon>Planctomycetota</taxon>
        <taxon>Planctomycetia</taxon>
        <taxon>Planctomycetales</taxon>
        <taxon>Planctomycetaceae</taxon>
        <taxon>Gimesia</taxon>
    </lineage>
</organism>
<evidence type="ECO:0000256" key="3">
    <source>
        <dbReference type="PROSITE-ProRule" id="PRU00339"/>
    </source>
</evidence>
<sequence>MIQIIRMLVILLVVETGYCGYLVAKRMSRPLAVLPNAESTDSLIMEEYRELAREAETGYAPEWIRLGQAFLGQGMYAYAENCFAEAARQDPESAVAQSSYAFCLERTGRMAESTREYEKLKDMQADTSVPFTSPKHYLYAIGRNYLRQEKPDEAEQAFLQNTDFQPADFQRAKLLLRSGRTEEALLIVERNLKESPNSLYFGFLKYLALEELGRDFEAKQAADQVERAMYVVPLNFNTEFIMPYSKRLGVSKAIEDYNQMLDRDDMDHLAKKLDEVFELMGDRRTPQVKATIMRMIEVEFQRKNPERMLLLLNKLNEFGIEEPDSIQFKGGVYLLKGDLKTAEEYLLRVAEMSPTIEIHETLANIYNEQNDTEKRDYHQGKMALLAAMMSFRNDNLVVAEEAIQQSVDKNPNDAQAWFYFAEIKRIQKDRQAAREAYEKCLKLNPNHGRAIDELKLLTQ</sequence>
<keyword evidence="5" id="KW-1185">Reference proteome</keyword>
<dbReference type="Pfam" id="PF07719">
    <property type="entry name" value="TPR_2"/>
    <property type="match status" value="1"/>
</dbReference>
<evidence type="ECO:0000256" key="2">
    <source>
        <dbReference type="ARBA" id="ARBA00022803"/>
    </source>
</evidence>
<dbReference type="EMBL" id="CP036266">
    <property type="protein sequence ID" value="QDT23786.1"/>
    <property type="molecule type" value="Genomic_DNA"/>
</dbReference>
<name>A0A517PWM5_9PLAN</name>
<dbReference type="AlphaFoldDB" id="A0A517PWM5"/>
<dbReference type="PROSITE" id="PS50005">
    <property type="entry name" value="TPR"/>
    <property type="match status" value="2"/>
</dbReference>